<dbReference type="EMBL" id="CACRXK020000471">
    <property type="protein sequence ID" value="CAB3982140.1"/>
    <property type="molecule type" value="Genomic_DNA"/>
</dbReference>
<gene>
    <name evidence="1" type="ORF">PACLA_8A008600</name>
</gene>
<organism evidence="1 2">
    <name type="scientific">Paramuricea clavata</name>
    <name type="common">Red gorgonian</name>
    <name type="synonym">Violescent sea-whip</name>
    <dbReference type="NCBI Taxonomy" id="317549"/>
    <lineage>
        <taxon>Eukaryota</taxon>
        <taxon>Metazoa</taxon>
        <taxon>Cnidaria</taxon>
        <taxon>Anthozoa</taxon>
        <taxon>Octocorallia</taxon>
        <taxon>Malacalcyonacea</taxon>
        <taxon>Plexauridae</taxon>
        <taxon>Paramuricea</taxon>
    </lineage>
</organism>
<name>A0A6S7G9G9_PARCT</name>
<proteinExistence type="predicted"/>
<dbReference type="Proteomes" id="UP001152795">
    <property type="component" value="Unassembled WGS sequence"/>
</dbReference>
<reference evidence="1" key="1">
    <citation type="submission" date="2020-04" db="EMBL/GenBank/DDBJ databases">
        <authorList>
            <person name="Alioto T."/>
            <person name="Alioto T."/>
            <person name="Gomez Garrido J."/>
        </authorList>
    </citation>
    <scope>NUCLEOTIDE SEQUENCE</scope>
    <source>
        <strain evidence="1">A484AB</strain>
    </source>
</reference>
<evidence type="ECO:0000313" key="1">
    <source>
        <dbReference type="EMBL" id="CAB3982140.1"/>
    </source>
</evidence>
<evidence type="ECO:0000313" key="2">
    <source>
        <dbReference type="Proteomes" id="UP001152795"/>
    </source>
</evidence>
<accession>A0A6S7G9G9</accession>
<sequence length="80" mass="9193">MISSRDDKDVNFYSEKGNLKSTIKLPEGHKDRGMAFHDAIRKIIVLTYVMEKDSYFLVCYTETGELQSSMLICKTSYAET</sequence>
<dbReference type="AlphaFoldDB" id="A0A6S7G9G9"/>
<protein>
    <submittedName>
        <fullName evidence="1">Uncharacterized protein</fullName>
    </submittedName>
</protein>
<comment type="caution">
    <text evidence="1">The sequence shown here is derived from an EMBL/GenBank/DDBJ whole genome shotgun (WGS) entry which is preliminary data.</text>
</comment>
<keyword evidence="2" id="KW-1185">Reference proteome</keyword>